<dbReference type="KEGG" id="mgz:GCW_02370"/>
<evidence type="ECO:0000313" key="2">
    <source>
        <dbReference type="EMBL" id="AHC00012.1"/>
    </source>
</evidence>
<evidence type="ECO:0008006" key="4">
    <source>
        <dbReference type="Google" id="ProtNLM"/>
    </source>
</evidence>
<dbReference type="eggNOG" id="ENOG50338H3">
    <property type="taxonomic scope" value="Bacteria"/>
</dbReference>
<accession>A0A0F6CLN9</accession>
<evidence type="ECO:0000313" key="3">
    <source>
        <dbReference type="Proteomes" id="UP000018735"/>
    </source>
</evidence>
<feature type="transmembrane region" description="Helical" evidence="1">
    <location>
        <begin position="6"/>
        <end position="29"/>
    </location>
</feature>
<dbReference type="AlphaFoldDB" id="A0A0F6CLN9"/>
<keyword evidence="1" id="KW-0812">Transmembrane</keyword>
<dbReference type="HOGENOM" id="CLU_935968_0_0_14"/>
<dbReference type="RefSeq" id="WP_011884511.1">
    <property type="nucleotide sequence ID" value="NC_023030.2"/>
</dbReference>
<evidence type="ECO:0000256" key="1">
    <source>
        <dbReference type="SAM" id="Phobius"/>
    </source>
</evidence>
<name>A0A0F6CLN9_MYCGL</name>
<gene>
    <name evidence="2" type="ORF">GCW_02370</name>
</gene>
<proteinExistence type="predicted"/>
<keyword evidence="1" id="KW-0472">Membrane</keyword>
<keyword evidence="1" id="KW-1133">Transmembrane helix</keyword>
<dbReference type="Proteomes" id="UP000018735">
    <property type="component" value="Chromosome"/>
</dbReference>
<sequence length="301" mass="35400">MTGYEITTLIISILSLFASGLVSFAIFYMGKKSDDKRYKADVEYQARKFIIDHGNNDILYLPYCVIASGVNRHHKHIRQIYNDFNALPNDVQKEVLKQAGYDYQLIESSDWINEGIKEIDDFAKKYDFGDTFLYERAKYFHKAFSDHSSALASKYNEPEFLFEDILGWYSSGTISKIFLQTNKLDFFTYLESYYQAFVLNDKRLNKSDAIKPLDYLNVIKNFRDCDGEEFYFWIIEIVRELSILVLRTRHDGFLNNIDINGEISRGDADPETFEDKYYEALMHLYTLQLDRKQNKVKSKPK</sequence>
<reference evidence="2 3" key="1">
    <citation type="journal article" date="2011" name="PLoS ONE">
        <title>Core proteome of the minimal cell: comparative proteomics of three mollicute species.</title>
        <authorList>
            <person name="Fisunov G.Y."/>
            <person name="Alexeev D.G."/>
            <person name="Bazaleev N.A."/>
            <person name="Ladygina V.G."/>
            <person name="Galyamina M.A."/>
            <person name="Kondratov I.G."/>
            <person name="Zhukova N.A."/>
            <person name="Serebryakova M.V."/>
            <person name="Demina I.A."/>
            <person name="Govorun V.M."/>
        </authorList>
    </citation>
    <scope>NUCLEOTIDE SEQUENCE [LARGE SCALE GENOMIC DNA]</scope>
    <source>
        <strain evidence="2 3">S6</strain>
    </source>
</reference>
<dbReference type="EMBL" id="CP006916">
    <property type="protein sequence ID" value="AHC00012.1"/>
    <property type="molecule type" value="Genomic_DNA"/>
</dbReference>
<organism evidence="2 3">
    <name type="scientific">Mycoplasmoides gallisepticum S6</name>
    <dbReference type="NCBI Taxonomy" id="1006581"/>
    <lineage>
        <taxon>Bacteria</taxon>
        <taxon>Bacillati</taxon>
        <taxon>Mycoplasmatota</taxon>
        <taxon>Mycoplasmoidales</taxon>
        <taxon>Mycoplasmoidaceae</taxon>
        <taxon>Mycoplasmoides</taxon>
    </lineage>
</organism>
<protein>
    <recommendedName>
        <fullName evidence="4">Phage abortive infection protein</fullName>
    </recommendedName>
</protein>